<reference evidence="10 11" key="1">
    <citation type="journal article" date="2019" name="Nat. Microbiol.">
        <title>Mediterranean grassland soil C-N compound turnover is dependent on rainfall and depth, and is mediated by genomically divergent microorganisms.</title>
        <authorList>
            <person name="Diamond S."/>
            <person name="Andeer P.F."/>
            <person name="Li Z."/>
            <person name="Crits-Christoph A."/>
            <person name="Burstein D."/>
            <person name="Anantharaman K."/>
            <person name="Lane K.R."/>
            <person name="Thomas B.C."/>
            <person name="Pan C."/>
            <person name="Northen T.R."/>
            <person name="Banfield J.F."/>
        </authorList>
    </citation>
    <scope>NUCLEOTIDE SEQUENCE [LARGE SCALE GENOMIC DNA]</scope>
    <source>
        <strain evidence="10">WS_8</strain>
    </source>
</reference>
<evidence type="ECO:0000313" key="10">
    <source>
        <dbReference type="EMBL" id="TMQ65145.1"/>
    </source>
</evidence>
<dbReference type="PANTHER" id="PTHR45688:SF3">
    <property type="entry name" value="ALANINE--GLYOXYLATE AMINOTRANSFERASE 2, MITOCHONDRIAL"/>
    <property type="match status" value="1"/>
</dbReference>
<evidence type="ECO:0000256" key="6">
    <source>
        <dbReference type="ARBA" id="ARBA00022679"/>
    </source>
</evidence>
<dbReference type="GO" id="GO:0008453">
    <property type="term" value="F:alanine-glyoxylate transaminase activity"/>
    <property type="evidence" value="ECO:0007669"/>
    <property type="project" value="UniProtKB-EC"/>
</dbReference>
<dbReference type="InterPro" id="IPR015422">
    <property type="entry name" value="PyrdxlP-dep_Trfase_small"/>
</dbReference>
<evidence type="ECO:0000256" key="7">
    <source>
        <dbReference type="ARBA" id="ARBA00022898"/>
    </source>
</evidence>
<dbReference type="Gene3D" id="3.40.640.10">
    <property type="entry name" value="Type I PLP-dependent aspartate aminotransferase-like (Major domain)"/>
    <property type="match status" value="1"/>
</dbReference>
<dbReference type="EC" id="2.6.1.44" evidence="4"/>
<evidence type="ECO:0000256" key="3">
    <source>
        <dbReference type="ARBA" id="ARBA00011881"/>
    </source>
</evidence>
<dbReference type="InterPro" id="IPR015421">
    <property type="entry name" value="PyrdxlP-dep_Trfase_major"/>
</dbReference>
<comment type="subunit">
    <text evidence="3">Homotetramer.</text>
</comment>
<dbReference type="EMBL" id="VBOY01000074">
    <property type="protein sequence ID" value="TMQ65145.1"/>
    <property type="molecule type" value="Genomic_DNA"/>
</dbReference>
<keyword evidence="8" id="KW-0809">Transit peptide</keyword>
<dbReference type="PANTHER" id="PTHR45688">
    <property type="match status" value="1"/>
</dbReference>
<evidence type="ECO:0000313" key="11">
    <source>
        <dbReference type="Proteomes" id="UP000316609"/>
    </source>
</evidence>
<keyword evidence="6 10" id="KW-0808">Transferase</keyword>
<evidence type="ECO:0000256" key="2">
    <source>
        <dbReference type="ARBA" id="ARBA00008954"/>
    </source>
</evidence>
<evidence type="ECO:0000256" key="8">
    <source>
        <dbReference type="ARBA" id="ARBA00022946"/>
    </source>
</evidence>
<dbReference type="InterPro" id="IPR015424">
    <property type="entry name" value="PyrdxlP-dep_Trfase"/>
</dbReference>
<dbReference type="Gene3D" id="3.90.1150.10">
    <property type="entry name" value="Aspartate Aminotransferase, domain 1"/>
    <property type="match status" value="1"/>
</dbReference>
<dbReference type="Proteomes" id="UP000316609">
    <property type="component" value="Unassembled WGS sequence"/>
</dbReference>
<evidence type="ECO:0000256" key="5">
    <source>
        <dbReference type="ARBA" id="ARBA00022576"/>
    </source>
</evidence>
<gene>
    <name evidence="10" type="ORF">E6K78_08190</name>
</gene>
<accession>A0A538TNG8</accession>
<comment type="similarity">
    <text evidence="2 9">Belongs to the class-III pyridoxal-phosphate-dependent aminotransferase family.</text>
</comment>
<organism evidence="10 11">
    <name type="scientific">Eiseniibacteriota bacterium</name>
    <dbReference type="NCBI Taxonomy" id="2212470"/>
    <lineage>
        <taxon>Bacteria</taxon>
        <taxon>Candidatus Eiseniibacteriota</taxon>
    </lineage>
</organism>
<dbReference type="FunFam" id="3.40.640.10:FF:000004">
    <property type="entry name" value="Acetylornithine aminotransferase"/>
    <property type="match status" value="1"/>
</dbReference>
<proteinExistence type="inferred from homology"/>
<evidence type="ECO:0000256" key="9">
    <source>
        <dbReference type="RuleBase" id="RU003560"/>
    </source>
</evidence>
<evidence type="ECO:0000256" key="1">
    <source>
        <dbReference type="ARBA" id="ARBA00001933"/>
    </source>
</evidence>
<dbReference type="SUPFAM" id="SSF53383">
    <property type="entry name" value="PLP-dependent transferases"/>
    <property type="match status" value="1"/>
</dbReference>
<dbReference type="PIRSF" id="PIRSF000521">
    <property type="entry name" value="Transaminase_4ab_Lys_Orn"/>
    <property type="match status" value="1"/>
</dbReference>
<comment type="cofactor">
    <cofactor evidence="1">
        <name>pyridoxal 5'-phosphate</name>
        <dbReference type="ChEBI" id="CHEBI:597326"/>
    </cofactor>
</comment>
<evidence type="ECO:0000256" key="4">
    <source>
        <dbReference type="ARBA" id="ARBA00013049"/>
    </source>
</evidence>
<dbReference type="GO" id="GO:0030170">
    <property type="term" value="F:pyridoxal phosphate binding"/>
    <property type="evidence" value="ECO:0007669"/>
    <property type="project" value="InterPro"/>
</dbReference>
<dbReference type="Pfam" id="PF00202">
    <property type="entry name" value="Aminotran_3"/>
    <property type="match status" value="1"/>
</dbReference>
<dbReference type="InterPro" id="IPR005814">
    <property type="entry name" value="Aminotrans_3"/>
</dbReference>
<dbReference type="AlphaFoldDB" id="A0A538TNG8"/>
<dbReference type="CDD" id="cd00610">
    <property type="entry name" value="OAT_like"/>
    <property type="match status" value="1"/>
</dbReference>
<sequence>MNAKTVPTEGALTSAEVRAKHKQYLFPATANYYQEPVVLAEGKGLRVRDLDGREYLDFFGGILTVSVGHGNERVNGAIKAQVDRLVHVSTLYPTVPVVTLAEKLASLAPGQLEKCYFTASGTEADETAVMMAQVHTGRTEIVALRHGYSGRSMLAQSLTGQASWRAVPSQVAAVKHAMAPYCYRCPLGLTYPSCGVRCARDIEELIRTTTQGRIAGFLAEPIQGVGGVITPPQEYFQIAVEIVRKHGGLFLCDEVQTGLCRTGTWWGCEQYDVEPDILTVAKGIANGLPLSATLCTAAIADSLKSLTISTFGGNPVSAAAANATLAVMEEQDLKENAARQGQRLREGLERIQRKHPRTIGEVRGKGLMQGVELVKDETASDRTPQPQATNALLEESRKRGLLIGKGGLYGNVLRIAPPLVVTAAEVDEALGALDESFTAIEAGGS</sequence>
<protein>
    <recommendedName>
        <fullName evidence="4">alanine--glyoxylate transaminase</fullName>
        <ecNumber evidence="4">2.6.1.44</ecNumber>
    </recommendedName>
</protein>
<dbReference type="InterPro" id="IPR049704">
    <property type="entry name" value="Aminotrans_3_PPA_site"/>
</dbReference>
<name>A0A538TNG8_UNCEI</name>
<keyword evidence="7 9" id="KW-0663">Pyridoxal phosphate</keyword>
<keyword evidence="5 10" id="KW-0032">Aminotransferase</keyword>
<dbReference type="PROSITE" id="PS00600">
    <property type="entry name" value="AA_TRANSFER_CLASS_3"/>
    <property type="match status" value="1"/>
</dbReference>
<comment type="caution">
    <text evidence="10">The sequence shown here is derived from an EMBL/GenBank/DDBJ whole genome shotgun (WGS) entry which is preliminary data.</text>
</comment>